<dbReference type="InterPro" id="IPR027417">
    <property type="entry name" value="P-loop_NTPase"/>
</dbReference>
<gene>
    <name evidence="7" type="ORF">GCM10025883_31560</name>
</gene>
<dbReference type="PANTHER" id="PTHR42711:SF17">
    <property type="entry name" value="ABC TRANSPORTER ATP-BINDING PROTEIN"/>
    <property type="match status" value="1"/>
</dbReference>
<dbReference type="PROSITE" id="PS50893">
    <property type="entry name" value="ABC_TRANSPORTER_2"/>
    <property type="match status" value="1"/>
</dbReference>
<dbReference type="InterPro" id="IPR050763">
    <property type="entry name" value="ABC_transporter_ATP-binding"/>
</dbReference>
<name>A0ABQ6ITV8_9MICO</name>
<dbReference type="SUPFAM" id="SSF52540">
    <property type="entry name" value="P-loop containing nucleoside triphosphate hydrolases"/>
    <property type="match status" value="1"/>
</dbReference>
<dbReference type="Proteomes" id="UP001157126">
    <property type="component" value="Unassembled WGS sequence"/>
</dbReference>
<dbReference type="CDD" id="cd03230">
    <property type="entry name" value="ABC_DR_subfamily_A"/>
    <property type="match status" value="1"/>
</dbReference>
<dbReference type="InterPro" id="IPR003593">
    <property type="entry name" value="AAA+_ATPase"/>
</dbReference>
<dbReference type="PANTHER" id="PTHR42711">
    <property type="entry name" value="ABC TRANSPORTER ATP-BINDING PROTEIN"/>
    <property type="match status" value="1"/>
</dbReference>
<evidence type="ECO:0000256" key="4">
    <source>
        <dbReference type="ARBA" id="ARBA00022840"/>
    </source>
</evidence>
<accession>A0ABQ6ITV8</accession>
<dbReference type="InterPro" id="IPR017871">
    <property type="entry name" value="ABC_transporter-like_CS"/>
</dbReference>
<keyword evidence="2" id="KW-0813">Transport</keyword>
<dbReference type="SMART" id="SM00382">
    <property type="entry name" value="AAA"/>
    <property type="match status" value="1"/>
</dbReference>
<keyword evidence="5" id="KW-0046">Antibiotic resistance</keyword>
<evidence type="ECO:0000256" key="5">
    <source>
        <dbReference type="ARBA" id="ARBA00023251"/>
    </source>
</evidence>
<comment type="caution">
    <text evidence="7">The sequence shown here is derived from an EMBL/GenBank/DDBJ whole genome shotgun (WGS) entry which is preliminary data.</text>
</comment>
<dbReference type="Pfam" id="PF00005">
    <property type="entry name" value="ABC_tran"/>
    <property type="match status" value="1"/>
</dbReference>
<dbReference type="RefSeq" id="WP_284304698.1">
    <property type="nucleotide sequence ID" value="NZ_BSUO01000001.1"/>
</dbReference>
<dbReference type="InterPro" id="IPR003439">
    <property type="entry name" value="ABC_transporter-like_ATP-bd"/>
</dbReference>
<protein>
    <submittedName>
        <fullName evidence="7">Multidrug ABC transporter ATP-binding protein</fullName>
    </submittedName>
</protein>
<evidence type="ECO:0000259" key="6">
    <source>
        <dbReference type="PROSITE" id="PS50893"/>
    </source>
</evidence>
<evidence type="ECO:0000256" key="2">
    <source>
        <dbReference type="ARBA" id="ARBA00022448"/>
    </source>
</evidence>
<comment type="subcellular location">
    <subcellularLocation>
        <location evidence="1">Cell membrane</location>
        <topology evidence="1">Peripheral membrane protein</topology>
    </subcellularLocation>
</comment>
<evidence type="ECO:0000313" key="7">
    <source>
        <dbReference type="EMBL" id="GMA41111.1"/>
    </source>
</evidence>
<dbReference type="PROSITE" id="PS00211">
    <property type="entry name" value="ABC_TRANSPORTER_1"/>
    <property type="match status" value="1"/>
</dbReference>
<organism evidence="7 8">
    <name type="scientific">Mobilicoccus caccae</name>
    <dbReference type="NCBI Taxonomy" id="1859295"/>
    <lineage>
        <taxon>Bacteria</taxon>
        <taxon>Bacillati</taxon>
        <taxon>Actinomycetota</taxon>
        <taxon>Actinomycetes</taxon>
        <taxon>Micrococcales</taxon>
        <taxon>Dermatophilaceae</taxon>
        <taxon>Mobilicoccus</taxon>
    </lineage>
</organism>
<keyword evidence="8" id="KW-1185">Reference proteome</keyword>
<dbReference type="GO" id="GO:0005524">
    <property type="term" value="F:ATP binding"/>
    <property type="evidence" value="ECO:0007669"/>
    <property type="project" value="UniProtKB-KW"/>
</dbReference>
<reference evidence="8" key="1">
    <citation type="journal article" date="2019" name="Int. J. Syst. Evol. Microbiol.">
        <title>The Global Catalogue of Microorganisms (GCM) 10K type strain sequencing project: providing services to taxonomists for standard genome sequencing and annotation.</title>
        <authorList>
            <consortium name="The Broad Institute Genomics Platform"/>
            <consortium name="The Broad Institute Genome Sequencing Center for Infectious Disease"/>
            <person name="Wu L."/>
            <person name="Ma J."/>
        </authorList>
    </citation>
    <scope>NUCLEOTIDE SEQUENCE [LARGE SCALE GENOMIC DNA]</scope>
    <source>
        <strain evidence="8">NBRC 113072</strain>
    </source>
</reference>
<feature type="domain" description="ABC transporter" evidence="6">
    <location>
        <begin position="29"/>
        <end position="252"/>
    </location>
</feature>
<evidence type="ECO:0000256" key="1">
    <source>
        <dbReference type="ARBA" id="ARBA00004202"/>
    </source>
</evidence>
<evidence type="ECO:0000256" key="3">
    <source>
        <dbReference type="ARBA" id="ARBA00022741"/>
    </source>
</evidence>
<dbReference type="Gene3D" id="3.40.50.300">
    <property type="entry name" value="P-loop containing nucleotide triphosphate hydrolases"/>
    <property type="match status" value="1"/>
</dbReference>
<evidence type="ECO:0000313" key="8">
    <source>
        <dbReference type="Proteomes" id="UP001157126"/>
    </source>
</evidence>
<keyword evidence="3" id="KW-0547">Nucleotide-binding</keyword>
<keyword evidence="4 7" id="KW-0067">ATP-binding</keyword>
<sequence length="320" mass="33570">MTENDPDDARVGDLARAEVADDTDAEVVAELSDVHRSFGDHEVLRGVDLRVRAGESVGLLGPNGAGKSTMLSILTGLRRPDSGTASLFGGSPTDPAMRAGLGVTPQATALPSALRVREVVALVAGHYPDPIPTPEILDRFGLAAKTDAQCGGLSGGQQRRLLVALALVGRPRLAVLDEPTTGLDLDARDALWAALSRFHAEGGALLVTSHYLEDVERLAGRVVVLDEGRVVTQGSLAEVRSTASMSTVRCRTDAATERLCALAGVVEVRDESAHGTVRIDTRDADATVTDLVRSQVEFTDLDVRPASLEDALRAITGAAS</sequence>
<dbReference type="EMBL" id="BSUO01000001">
    <property type="protein sequence ID" value="GMA41111.1"/>
    <property type="molecule type" value="Genomic_DNA"/>
</dbReference>
<proteinExistence type="predicted"/>